<evidence type="ECO:0000313" key="3">
    <source>
        <dbReference type="EMBL" id="CEP20435.1"/>
    </source>
</evidence>
<dbReference type="Proteomes" id="UP000094389">
    <property type="component" value="Unassembled WGS sequence"/>
</dbReference>
<keyword evidence="6" id="KW-1185">Reference proteome</keyword>
<organism evidence="3 5">
    <name type="scientific">Cyberlindnera jadinii (strain ATCC 18201 / CBS 1600 / BCRC 20928 / JCM 3617 / NBRC 0987 / NRRL Y-1542)</name>
    <name type="common">Torula yeast</name>
    <name type="synonym">Candida utilis</name>
    <dbReference type="NCBI Taxonomy" id="983966"/>
    <lineage>
        <taxon>Eukaryota</taxon>
        <taxon>Fungi</taxon>
        <taxon>Dikarya</taxon>
        <taxon>Ascomycota</taxon>
        <taxon>Saccharomycotina</taxon>
        <taxon>Saccharomycetes</taxon>
        <taxon>Phaffomycetales</taxon>
        <taxon>Phaffomycetaceae</taxon>
        <taxon>Cyberlindnera</taxon>
    </lineage>
</organism>
<dbReference type="RefSeq" id="XP_020072747.1">
    <property type="nucleotide sequence ID" value="XM_020217564.1"/>
</dbReference>
<feature type="coiled-coil region" evidence="1">
    <location>
        <begin position="257"/>
        <end position="305"/>
    </location>
</feature>
<dbReference type="OrthoDB" id="3980702at2759"/>
<dbReference type="Proteomes" id="UP000038830">
    <property type="component" value="Unassembled WGS sequence"/>
</dbReference>
<sequence>MDHQTHGSKDEQTRNVTTTPIQQKAGIKLIFMNSDDRNEPNNPQLAPIEAHRRTSQSIAMAQEAAPQTPVENPEDRTMQLALRATSVELPAQENAVDSLKRTNDGTTTPAKAKKSRKLQGVGIKKPLYSKYETLFIIKAFKAISDLRPNLVLVDLFKVVAELYNKEAKKQGFKERTGDQLYQKYKRIQYGLNHDAELEFLGYFKRNKHCPKEWIPDFQGLSENDTLNYIMLDNVEETIERILGTGSSGDVKPQLQPIDDVEERNNDTNSSLVKVKQEPRSEDMLIHDLRAQIQMLEERLRSKDYEIYVLREGNVHRDNEISFLKTMLKEEISYIRHKLNEQ</sequence>
<evidence type="ECO:0000313" key="6">
    <source>
        <dbReference type="Proteomes" id="UP000094389"/>
    </source>
</evidence>
<gene>
    <name evidence="3" type="ORF">BN1211_0299</name>
    <name evidence="4" type="ORF">CYBJADRAFT_1960</name>
</gene>
<dbReference type="EMBL" id="CDQK01000001">
    <property type="protein sequence ID" value="CEP20435.1"/>
    <property type="molecule type" value="Genomic_DNA"/>
</dbReference>
<protein>
    <submittedName>
        <fullName evidence="3">Uncharacterized protein</fullName>
    </submittedName>
</protein>
<evidence type="ECO:0000313" key="4">
    <source>
        <dbReference type="EMBL" id="ODV75708.1"/>
    </source>
</evidence>
<evidence type="ECO:0000256" key="2">
    <source>
        <dbReference type="SAM" id="MobiDB-lite"/>
    </source>
</evidence>
<proteinExistence type="predicted"/>
<accession>A0A1E4S8A2</accession>
<accession>A0A0H5BY81</accession>
<feature type="region of interest" description="Disordered" evidence="2">
    <location>
        <begin position="53"/>
        <end position="72"/>
    </location>
</feature>
<dbReference type="EMBL" id="KV453925">
    <property type="protein sequence ID" value="ODV75708.1"/>
    <property type="molecule type" value="Genomic_DNA"/>
</dbReference>
<dbReference type="AlphaFoldDB" id="A0A0H5BY81"/>
<feature type="region of interest" description="Disordered" evidence="2">
    <location>
        <begin position="1"/>
        <end position="23"/>
    </location>
</feature>
<feature type="compositionally biased region" description="Basic and acidic residues" evidence="2">
    <location>
        <begin position="1"/>
        <end position="13"/>
    </location>
</feature>
<evidence type="ECO:0000313" key="5">
    <source>
        <dbReference type="Proteomes" id="UP000038830"/>
    </source>
</evidence>
<name>A0A0H5BY81_CYBJN</name>
<reference evidence="5" key="2">
    <citation type="journal article" date="2015" name="J. Biotechnol.">
        <title>The structure of the Cyberlindnera jadinii genome and its relation to Candida utilis analyzed by the occurrence of single nucleotide polymorphisms.</title>
        <authorList>
            <person name="Rupp O."/>
            <person name="Brinkrolf K."/>
            <person name="Buerth C."/>
            <person name="Kunigo M."/>
            <person name="Schneider J."/>
            <person name="Jaenicke S."/>
            <person name="Goesmann A."/>
            <person name="Puehler A."/>
            <person name="Jaeger K.-E."/>
            <person name="Ernst J.F."/>
        </authorList>
    </citation>
    <scope>NUCLEOTIDE SEQUENCE [LARGE SCALE GENOMIC DNA]</scope>
    <source>
        <strain evidence="5">ATCC 18201 / CBS 1600 / BCRC 20928 / JCM 3617 / NBRC 0987 / NRRL Y-1542</strain>
    </source>
</reference>
<evidence type="ECO:0000256" key="1">
    <source>
        <dbReference type="SAM" id="Coils"/>
    </source>
</evidence>
<reference evidence="4 6" key="3">
    <citation type="journal article" date="2016" name="Proc. Natl. Acad. Sci. U.S.A.">
        <title>Comparative genomics of biotechnologically important yeasts.</title>
        <authorList>
            <person name="Riley R."/>
            <person name="Haridas S."/>
            <person name="Wolfe K.H."/>
            <person name="Lopes M.R."/>
            <person name="Hittinger C.T."/>
            <person name="Goeker M."/>
            <person name="Salamov A.A."/>
            <person name="Wisecaver J.H."/>
            <person name="Long T.M."/>
            <person name="Calvey C.H."/>
            <person name="Aerts A.L."/>
            <person name="Barry K.W."/>
            <person name="Choi C."/>
            <person name="Clum A."/>
            <person name="Coughlan A.Y."/>
            <person name="Deshpande S."/>
            <person name="Douglass A.P."/>
            <person name="Hanson S.J."/>
            <person name="Klenk H.-P."/>
            <person name="LaButti K.M."/>
            <person name="Lapidus A."/>
            <person name="Lindquist E.A."/>
            <person name="Lipzen A.M."/>
            <person name="Meier-Kolthoff J.P."/>
            <person name="Ohm R.A."/>
            <person name="Otillar R.P."/>
            <person name="Pangilinan J.L."/>
            <person name="Peng Y."/>
            <person name="Rokas A."/>
            <person name="Rosa C.A."/>
            <person name="Scheuner C."/>
            <person name="Sibirny A.A."/>
            <person name="Slot J.C."/>
            <person name="Stielow J.B."/>
            <person name="Sun H."/>
            <person name="Kurtzman C.P."/>
            <person name="Blackwell M."/>
            <person name="Grigoriev I.V."/>
            <person name="Jeffries T.W."/>
        </authorList>
    </citation>
    <scope>NUCLEOTIDE SEQUENCE [LARGE SCALE GENOMIC DNA]</scope>
    <source>
        <strain evidence="6">ATCC 18201 / CBS 1600 / BCRC 20928 / JCM 3617 / NBRC 0987 / NRRL Y-1542</strain>
        <strain evidence="4">NRRL Y-1542</strain>
    </source>
</reference>
<dbReference type="GeneID" id="30991960"/>
<reference evidence="3" key="1">
    <citation type="submission" date="2014-12" db="EMBL/GenBank/DDBJ databases">
        <authorList>
            <person name="Jaenicke S."/>
        </authorList>
    </citation>
    <scope>NUCLEOTIDE SEQUENCE [LARGE SCALE GENOMIC DNA]</scope>
    <source>
        <strain evidence="3">CBS1600</strain>
    </source>
</reference>
<keyword evidence="1" id="KW-0175">Coiled coil</keyword>